<organism evidence="3 4">
    <name type="scientific">Rhodovibrio sodomensis</name>
    <dbReference type="NCBI Taxonomy" id="1088"/>
    <lineage>
        <taxon>Bacteria</taxon>
        <taxon>Pseudomonadati</taxon>
        <taxon>Pseudomonadota</taxon>
        <taxon>Alphaproteobacteria</taxon>
        <taxon>Rhodospirillales</taxon>
        <taxon>Rhodovibrionaceae</taxon>
        <taxon>Rhodovibrio</taxon>
    </lineage>
</organism>
<feature type="domain" description="Glycosyltransferase 2-like" evidence="2">
    <location>
        <begin position="34"/>
        <end position="195"/>
    </location>
</feature>
<protein>
    <recommendedName>
        <fullName evidence="2">Glycosyltransferase 2-like domain-containing protein</fullName>
    </recommendedName>
</protein>
<keyword evidence="4" id="KW-1185">Reference proteome</keyword>
<dbReference type="PANTHER" id="PTHR48090:SF7">
    <property type="entry name" value="RFBJ PROTEIN"/>
    <property type="match status" value="1"/>
</dbReference>
<dbReference type="Gene3D" id="3.90.550.10">
    <property type="entry name" value="Spore Coat Polysaccharide Biosynthesis Protein SpsA, Chain A"/>
    <property type="match status" value="1"/>
</dbReference>
<gene>
    <name evidence="3" type="ORF">CKO28_09075</name>
</gene>
<dbReference type="CDD" id="cd04179">
    <property type="entry name" value="DPM_DPG-synthase_like"/>
    <property type="match status" value="1"/>
</dbReference>
<dbReference type="PANTHER" id="PTHR48090">
    <property type="entry name" value="UNDECAPRENYL-PHOSPHATE 4-DEOXY-4-FORMAMIDO-L-ARABINOSE TRANSFERASE-RELATED"/>
    <property type="match status" value="1"/>
</dbReference>
<feature type="transmembrane region" description="Helical" evidence="1">
    <location>
        <begin position="285"/>
        <end position="307"/>
    </location>
</feature>
<dbReference type="SUPFAM" id="SSF53448">
    <property type="entry name" value="Nucleotide-diphospho-sugar transferases"/>
    <property type="match status" value="1"/>
</dbReference>
<reference evidence="3 4" key="1">
    <citation type="journal article" date="2020" name="Microorganisms">
        <title>Osmotic Adaptation and Compatible Solute Biosynthesis of Phototrophic Bacteria as Revealed from Genome Analyses.</title>
        <authorList>
            <person name="Imhoff J.F."/>
            <person name="Rahn T."/>
            <person name="Kunzel S."/>
            <person name="Keller A."/>
            <person name="Neulinger S.C."/>
        </authorList>
    </citation>
    <scope>NUCLEOTIDE SEQUENCE [LARGE SCALE GENOMIC DNA]</scope>
    <source>
        <strain evidence="3 4">DSM 9895</strain>
    </source>
</reference>
<dbReference type="InterPro" id="IPR050256">
    <property type="entry name" value="Glycosyltransferase_2"/>
</dbReference>
<evidence type="ECO:0000259" key="2">
    <source>
        <dbReference type="Pfam" id="PF00535"/>
    </source>
</evidence>
<comment type="caution">
    <text evidence="3">The sequence shown here is derived from an EMBL/GenBank/DDBJ whole genome shotgun (WGS) entry which is preliminary data.</text>
</comment>
<keyword evidence="1" id="KW-0472">Membrane</keyword>
<dbReference type="InterPro" id="IPR029044">
    <property type="entry name" value="Nucleotide-diphossugar_trans"/>
</dbReference>
<evidence type="ECO:0000256" key="1">
    <source>
        <dbReference type="SAM" id="Phobius"/>
    </source>
</evidence>
<evidence type="ECO:0000313" key="4">
    <source>
        <dbReference type="Proteomes" id="UP001296873"/>
    </source>
</evidence>
<keyword evidence="1" id="KW-1133">Transmembrane helix</keyword>
<dbReference type="Pfam" id="PF00535">
    <property type="entry name" value="Glycos_transf_2"/>
    <property type="match status" value="1"/>
</dbReference>
<name>A0ABS1DCJ3_9PROT</name>
<evidence type="ECO:0000313" key="3">
    <source>
        <dbReference type="EMBL" id="MBK1668188.1"/>
    </source>
</evidence>
<dbReference type="EMBL" id="NRRL01000018">
    <property type="protein sequence ID" value="MBK1668188.1"/>
    <property type="molecule type" value="Genomic_DNA"/>
</dbReference>
<proteinExistence type="predicted"/>
<sequence>MDSALKCAHGGLEPPFAQPLVTQPARPRTLVIQIPAYNEEVTLALALGDLPRQVEGFDRVLWLVVDDGSNDRTGEVARVCGVDHVVRLGTNRGLAAAWQAGIETALCLGADVIVNTDADNQYQASAIPDLVAPILQGRADIVVGERPISEIAHFTPAKKLLQRMGSRVMRAVSRTGVADAPSGFRALSRDAAQRIVVLSEYTYTLETLIQAGHRGMRVVNAPVGVNEDLRPSRLVRSIPSYIKRSIGTMLRFWIAHRLAGVLAKAATGTAFIGLVLLAITVCGGGFAAASGVAFGFAAAFGIAAALADSLQMNRRLLEDIRRRQLACEDGPAC</sequence>
<dbReference type="InterPro" id="IPR001173">
    <property type="entry name" value="Glyco_trans_2-like"/>
</dbReference>
<accession>A0ABS1DCJ3</accession>
<feature type="transmembrane region" description="Helical" evidence="1">
    <location>
        <begin position="258"/>
        <end position="279"/>
    </location>
</feature>
<keyword evidence="1" id="KW-0812">Transmembrane</keyword>
<dbReference type="Proteomes" id="UP001296873">
    <property type="component" value="Unassembled WGS sequence"/>
</dbReference>
<dbReference type="RefSeq" id="WP_200340382.1">
    <property type="nucleotide sequence ID" value="NZ_NRRL01000018.1"/>
</dbReference>